<dbReference type="InterPro" id="IPR051044">
    <property type="entry name" value="MAG_DAG_Lipase"/>
</dbReference>
<dbReference type="InterPro" id="IPR029058">
    <property type="entry name" value="AB_hydrolase_fold"/>
</dbReference>
<accession>A0A4R1GFU3</accession>
<protein>
    <submittedName>
        <fullName evidence="2">Alpha-beta hydrolase superfamily lysophospholipase</fullName>
    </submittedName>
</protein>
<proteinExistence type="predicted"/>
<evidence type="ECO:0000313" key="2">
    <source>
        <dbReference type="EMBL" id="TCK04729.1"/>
    </source>
</evidence>
<dbReference type="EMBL" id="SMFU01000010">
    <property type="protein sequence ID" value="TCK04729.1"/>
    <property type="molecule type" value="Genomic_DNA"/>
</dbReference>
<organism evidence="2 3">
    <name type="scientific">Marinobacterium mangrovicola</name>
    <dbReference type="NCBI Taxonomy" id="1476959"/>
    <lineage>
        <taxon>Bacteria</taxon>
        <taxon>Pseudomonadati</taxon>
        <taxon>Pseudomonadota</taxon>
        <taxon>Gammaproteobacteria</taxon>
        <taxon>Oceanospirillales</taxon>
        <taxon>Oceanospirillaceae</taxon>
        <taxon>Marinobacterium</taxon>
    </lineage>
</organism>
<dbReference type="InterPro" id="IPR000073">
    <property type="entry name" value="AB_hydrolase_1"/>
</dbReference>
<dbReference type="SUPFAM" id="SSF53474">
    <property type="entry name" value="alpha/beta-Hydrolases"/>
    <property type="match status" value="1"/>
</dbReference>
<dbReference type="InterPro" id="IPR022742">
    <property type="entry name" value="Hydrolase_4"/>
</dbReference>
<dbReference type="Proteomes" id="UP000294546">
    <property type="component" value="Unassembled WGS sequence"/>
</dbReference>
<dbReference type="Gene3D" id="3.40.50.1820">
    <property type="entry name" value="alpha/beta hydrolase"/>
    <property type="match status" value="1"/>
</dbReference>
<dbReference type="RefSeq" id="WP_132294515.1">
    <property type="nucleotide sequence ID" value="NZ_SMFU01000010.1"/>
</dbReference>
<name>A0A4R1GFU3_9GAMM</name>
<reference evidence="2 3" key="1">
    <citation type="submission" date="2019-03" db="EMBL/GenBank/DDBJ databases">
        <title>Genomic Encyclopedia of Archaeal and Bacterial Type Strains, Phase II (KMG-II): from individual species to whole genera.</title>
        <authorList>
            <person name="Goeker M."/>
        </authorList>
    </citation>
    <scope>NUCLEOTIDE SEQUENCE [LARGE SCALE GENOMIC DNA]</scope>
    <source>
        <strain evidence="2 3">DSM 27697</strain>
    </source>
</reference>
<gene>
    <name evidence="2" type="ORF">CLV83_3178</name>
</gene>
<keyword evidence="2" id="KW-0378">Hydrolase</keyword>
<dbReference type="PANTHER" id="PTHR11614">
    <property type="entry name" value="PHOSPHOLIPASE-RELATED"/>
    <property type="match status" value="1"/>
</dbReference>
<dbReference type="OrthoDB" id="5614837at2"/>
<dbReference type="Pfam" id="PF12146">
    <property type="entry name" value="Hydrolase_4"/>
    <property type="match status" value="1"/>
</dbReference>
<evidence type="ECO:0000259" key="1">
    <source>
        <dbReference type="Pfam" id="PF12146"/>
    </source>
</evidence>
<dbReference type="AlphaFoldDB" id="A0A4R1GFU3"/>
<dbReference type="GO" id="GO:0016787">
    <property type="term" value="F:hydrolase activity"/>
    <property type="evidence" value="ECO:0007669"/>
    <property type="project" value="UniProtKB-KW"/>
</dbReference>
<keyword evidence="3" id="KW-1185">Reference proteome</keyword>
<dbReference type="PRINTS" id="PR00111">
    <property type="entry name" value="ABHYDROLASE"/>
</dbReference>
<feature type="domain" description="Serine aminopeptidase S33" evidence="1">
    <location>
        <begin position="76"/>
        <end position="306"/>
    </location>
</feature>
<sequence>MSDYSLNIPSPGFDAAGVRACLADQLEPPAAEPQLAAYLACYNLSDLAERADYAIGRLELAGTELVVQRFFQPVCAKGTVLLVHGYMDHAGLTRPLLERLFQQGWNLVIYDLPGHGLSAGEPHDVDDFFRYTDQLAALVRQLRAELSHPLSLVGHSTGGAIILTLLLRETGLTSAELNRPVLLAPLVRPTQWRSIRFKYRWLSPWLKRVKRFYQTNSHDPEFLRFIQSGDPLQHAWISVGWVGAMLTWINWVEGHSPSAWRPLVLQGSEDTTVEWRHNLGVLKALFPQGEQRVIEEARHHLINEADPWRSEVFDQLQAFLEAEIKTPGTF</sequence>
<evidence type="ECO:0000313" key="3">
    <source>
        <dbReference type="Proteomes" id="UP000294546"/>
    </source>
</evidence>
<comment type="caution">
    <text evidence="2">The sequence shown here is derived from an EMBL/GenBank/DDBJ whole genome shotgun (WGS) entry which is preliminary data.</text>
</comment>